<feature type="compositionally biased region" description="Pro residues" evidence="1">
    <location>
        <begin position="178"/>
        <end position="188"/>
    </location>
</feature>
<gene>
    <name evidence="4" type="ORF">A176_001098</name>
</gene>
<feature type="compositionally biased region" description="Low complexity" evidence="1">
    <location>
        <begin position="346"/>
        <end position="362"/>
    </location>
</feature>
<dbReference type="eggNOG" id="ENOG5031BGX">
    <property type="taxonomic scope" value="Bacteria"/>
</dbReference>
<feature type="compositionally biased region" description="Low complexity" evidence="1">
    <location>
        <begin position="215"/>
        <end position="237"/>
    </location>
</feature>
<dbReference type="AlphaFoldDB" id="A0A0H4WLD0"/>
<evidence type="ECO:0000256" key="1">
    <source>
        <dbReference type="SAM" id="MobiDB-lite"/>
    </source>
</evidence>
<feature type="region of interest" description="Disordered" evidence="1">
    <location>
        <begin position="86"/>
        <end position="491"/>
    </location>
</feature>
<feature type="compositionally biased region" description="Low complexity" evidence="1">
    <location>
        <begin position="307"/>
        <end position="327"/>
    </location>
</feature>
<evidence type="ECO:0000259" key="3">
    <source>
        <dbReference type="Pfam" id="PF13717"/>
    </source>
</evidence>
<accession>A0A0H4WLD0</accession>
<feature type="compositionally biased region" description="Low complexity" evidence="1">
    <location>
        <begin position="139"/>
        <end position="161"/>
    </location>
</feature>
<keyword evidence="2" id="KW-0812">Transmembrane</keyword>
<dbReference type="InterPro" id="IPR011723">
    <property type="entry name" value="Znf/thioredoxin_put"/>
</dbReference>
<proteinExistence type="predicted"/>
<dbReference type="KEGG" id="mym:A176_001098"/>
<name>A0A0H4WLD0_9BACT</name>
<feature type="compositionally biased region" description="Low complexity" evidence="1">
    <location>
        <begin position="448"/>
        <end position="469"/>
    </location>
</feature>
<feature type="region of interest" description="Disordered" evidence="1">
    <location>
        <begin position="523"/>
        <end position="550"/>
    </location>
</feature>
<feature type="domain" description="Zinc finger/thioredoxin putative" evidence="3">
    <location>
        <begin position="1"/>
        <end position="36"/>
    </location>
</feature>
<feature type="compositionally biased region" description="Pro residues" evidence="1">
    <location>
        <begin position="129"/>
        <end position="138"/>
    </location>
</feature>
<protein>
    <recommendedName>
        <fullName evidence="3">Zinc finger/thioredoxin putative domain-containing protein</fullName>
    </recommendedName>
</protein>
<dbReference type="Proteomes" id="UP000009026">
    <property type="component" value="Chromosome"/>
</dbReference>
<dbReference type="RefSeq" id="WP_226994206.1">
    <property type="nucleotide sequence ID" value="NZ_CP012109.1"/>
</dbReference>
<feature type="region of interest" description="Disordered" evidence="1">
    <location>
        <begin position="766"/>
        <end position="790"/>
    </location>
</feature>
<keyword evidence="5" id="KW-1185">Reference proteome</keyword>
<evidence type="ECO:0000313" key="5">
    <source>
        <dbReference type="Proteomes" id="UP000009026"/>
    </source>
</evidence>
<feature type="region of interest" description="Disordered" evidence="1">
    <location>
        <begin position="41"/>
        <end position="61"/>
    </location>
</feature>
<evidence type="ECO:0000256" key="2">
    <source>
        <dbReference type="SAM" id="Phobius"/>
    </source>
</evidence>
<dbReference type="PATRIC" id="fig|1297742.4.peg.1114"/>
<feature type="compositionally biased region" description="Acidic residues" evidence="1">
    <location>
        <begin position="294"/>
        <end position="306"/>
    </location>
</feature>
<feature type="compositionally biased region" description="Low complexity" evidence="1">
    <location>
        <begin position="189"/>
        <end position="198"/>
    </location>
</feature>
<sequence>MIVKCERCQTRFKIPDEKVTEKGVKVRCTKCQNTFRVARDAAAVAPPEPPAPSTDGQADPFARFGVAADPRSVELTKPGYFEMGVEATRPLPERPSAPPSTWNSMDGDLGSDDSVFQEPTRVTRLPLPEAAPPPPPPGAFVVPVPGNSGRPPPSKAGAAGPVAPPRGPPMGLEDRAAPPVPESTPPGVSPASARRGAVPPAPPPPGADPFSDLLGEPAPARPEASASAGALRRGAVAPPQGGSPSGAVALGVMRPAGRQPSAATPAYGGDDPFASIDIDVAPVSSASPGAPPPVEDDPFASLDIDDAGSAAAPAASAHGASGPRGAAVSAPVPPLGADPFASIDLHGAPPAHAGAPTGDADPFASIDLHGTPAPKPARSSPPQASADPFASIDLHGAPGPKPARSSPPQASADPFASIDLHGTPAPKPARSSPPQASADPFASIDLHGAPPAKSAKGASPASSAKGAAPVAPPPAGPDPFAAIDVGAAPVAPPPAGPDPFAAIDVGAAGDAGASGAPSPFGVLDAAGGLSPDDGASASGHDATSNPGDLFDLGAHGEDSGMHPTDTGRAALFGTTAPGSEHLSGASLLADVPAMEGAQDFGVTLGRVGAPSGVQREVLDVDGLPTKPVVTVAKPTARPEDVGIPQRRPSSRFGKAVGFVVNFVLAAVVVAALGVAARMYQRDGRVDLSALSLESVRSLVVPTAKPLVAVDVTNGLYETRDGRALYYVRGEALNHSETAARIRVRAALYDGQQRVASSEALVGACPRPKNSIPPARSRRLRPCASASTRPRCPWRPGRRRPLSSCFRSTPRTWGASGWS</sequence>
<keyword evidence="2" id="KW-0472">Membrane</keyword>
<evidence type="ECO:0000313" key="4">
    <source>
        <dbReference type="EMBL" id="AKQ64186.1"/>
    </source>
</evidence>
<organism evidence="4 5">
    <name type="scientific">Pseudomyxococcus hansupus</name>
    <dbReference type="NCBI Taxonomy" id="1297742"/>
    <lineage>
        <taxon>Bacteria</taxon>
        <taxon>Pseudomonadati</taxon>
        <taxon>Myxococcota</taxon>
        <taxon>Myxococcia</taxon>
        <taxon>Myxococcales</taxon>
        <taxon>Cystobacterineae</taxon>
        <taxon>Myxococcaceae</taxon>
        <taxon>Pseudomyxococcus</taxon>
    </lineage>
</organism>
<reference evidence="4 5" key="1">
    <citation type="journal article" date="2016" name="PLoS ONE">
        <title>Complete Genome Sequence and Comparative Genomics of a Novel Myxobacterium Myxococcus hansupus.</title>
        <authorList>
            <person name="Sharma G."/>
            <person name="Narwani T."/>
            <person name="Subramanian S."/>
        </authorList>
    </citation>
    <scope>NUCLEOTIDE SEQUENCE [LARGE SCALE GENOMIC DNA]</scope>
    <source>
        <strain evidence="5">mixupus</strain>
    </source>
</reference>
<keyword evidence="2" id="KW-1133">Transmembrane helix</keyword>
<feature type="transmembrane region" description="Helical" evidence="2">
    <location>
        <begin position="655"/>
        <end position="676"/>
    </location>
</feature>
<feature type="compositionally biased region" description="Low complexity" evidence="1">
    <location>
        <begin position="478"/>
        <end position="489"/>
    </location>
</feature>
<dbReference type="STRING" id="1297742.A176_001098"/>
<dbReference type="NCBIfam" id="TIGR02098">
    <property type="entry name" value="MJ0042_CXXC"/>
    <property type="match status" value="1"/>
</dbReference>
<dbReference type="Pfam" id="PF13717">
    <property type="entry name" value="Zn_ribbon_4"/>
    <property type="match status" value="1"/>
</dbReference>
<dbReference type="EMBL" id="CP012109">
    <property type="protein sequence ID" value="AKQ64186.1"/>
    <property type="molecule type" value="Genomic_DNA"/>
</dbReference>